<evidence type="ECO:0000256" key="3">
    <source>
        <dbReference type="ARBA" id="ARBA00023163"/>
    </source>
</evidence>
<evidence type="ECO:0000256" key="2">
    <source>
        <dbReference type="ARBA" id="ARBA00023125"/>
    </source>
</evidence>
<dbReference type="InterPro" id="IPR036390">
    <property type="entry name" value="WH_DNA-bd_sf"/>
</dbReference>
<evidence type="ECO:0000256" key="1">
    <source>
        <dbReference type="ARBA" id="ARBA00023015"/>
    </source>
</evidence>
<evidence type="ECO:0000313" key="6">
    <source>
        <dbReference type="Proteomes" id="UP000295106"/>
    </source>
</evidence>
<name>A0A4R2M8A0_RUBGE</name>
<accession>A0A4R2M8A0</accession>
<dbReference type="PROSITE" id="PS51063">
    <property type="entry name" value="HTH_CRP_2"/>
    <property type="match status" value="1"/>
</dbReference>
<dbReference type="InterPro" id="IPR012318">
    <property type="entry name" value="HTH_CRP"/>
</dbReference>
<dbReference type="CDD" id="cd00038">
    <property type="entry name" value="CAP_ED"/>
    <property type="match status" value="1"/>
</dbReference>
<dbReference type="EMBL" id="SLXD01000013">
    <property type="protein sequence ID" value="TCP00464.1"/>
    <property type="molecule type" value="Genomic_DNA"/>
</dbReference>
<sequence>MNPAAAPSLHERLLAHYPMLAALPAGEAQAVLARDAMHLKAPTGMLLFDEGAPCGGFPMVLAGAVRVARGSPGGRSLELYRVTPGELCVVSASCLFGHAAMSAHGVAAEDTELVLLNPAGFERWCTHAPFRQYVFGIFADRLADLMALAEAVAFQRLDQRLAAALLGRGAVLRATHQSLADELGTVREIVSRLLKRFERQGWIAVGRERIDVLDSTALRTLAAGEAPRPV</sequence>
<keyword evidence="1" id="KW-0805">Transcription regulation</keyword>
<dbReference type="InterPro" id="IPR014710">
    <property type="entry name" value="RmlC-like_jellyroll"/>
</dbReference>
<organism evidence="5 6">
    <name type="scientific">Rubrivivax gelatinosus</name>
    <name type="common">Rhodocyclus gelatinosus</name>
    <name type="synonym">Rhodopseudomonas gelatinosa</name>
    <dbReference type="NCBI Taxonomy" id="28068"/>
    <lineage>
        <taxon>Bacteria</taxon>
        <taxon>Pseudomonadati</taxon>
        <taxon>Pseudomonadota</taxon>
        <taxon>Betaproteobacteria</taxon>
        <taxon>Burkholderiales</taxon>
        <taxon>Sphaerotilaceae</taxon>
        <taxon>Rubrivivax</taxon>
    </lineage>
</organism>
<gene>
    <name evidence="5" type="ORF">EV684_11395</name>
</gene>
<dbReference type="Pfam" id="PF13545">
    <property type="entry name" value="HTH_Crp_2"/>
    <property type="match status" value="1"/>
</dbReference>
<feature type="domain" description="HTH crp-type" evidence="4">
    <location>
        <begin position="155"/>
        <end position="216"/>
    </location>
</feature>
<evidence type="ECO:0000259" key="4">
    <source>
        <dbReference type="PROSITE" id="PS51063"/>
    </source>
</evidence>
<keyword evidence="2" id="KW-0238">DNA-binding</keyword>
<reference evidence="5 6" key="1">
    <citation type="submission" date="2019-03" db="EMBL/GenBank/DDBJ databases">
        <title>Genomic Encyclopedia of Type Strains, Phase IV (KMG-IV): sequencing the most valuable type-strain genomes for metagenomic binning, comparative biology and taxonomic classification.</title>
        <authorList>
            <person name="Goeker M."/>
        </authorList>
    </citation>
    <scope>NUCLEOTIDE SEQUENCE [LARGE SCALE GENOMIC DNA]</scope>
    <source>
        <strain evidence="5 6">DSM 1709</strain>
    </source>
</reference>
<keyword evidence="3" id="KW-0804">Transcription</keyword>
<dbReference type="GO" id="GO:0005829">
    <property type="term" value="C:cytosol"/>
    <property type="evidence" value="ECO:0007669"/>
    <property type="project" value="TreeGrafter"/>
</dbReference>
<dbReference type="Proteomes" id="UP000295106">
    <property type="component" value="Unassembled WGS sequence"/>
</dbReference>
<dbReference type="Pfam" id="PF00027">
    <property type="entry name" value="cNMP_binding"/>
    <property type="match status" value="1"/>
</dbReference>
<dbReference type="PANTHER" id="PTHR24567:SF74">
    <property type="entry name" value="HTH-TYPE TRANSCRIPTIONAL REGULATOR ARCR"/>
    <property type="match status" value="1"/>
</dbReference>
<dbReference type="GeneID" id="99682854"/>
<dbReference type="OrthoDB" id="9776746at2"/>
<dbReference type="PANTHER" id="PTHR24567">
    <property type="entry name" value="CRP FAMILY TRANSCRIPTIONAL REGULATORY PROTEIN"/>
    <property type="match status" value="1"/>
</dbReference>
<dbReference type="SUPFAM" id="SSF46785">
    <property type="entry name" value="Winged helix' DNA-binding domain"/>
    <property type="match status" value="1"/>
</dbReference>
<dbReference type="GO" id="GO:0003700">
    <property type="term" value="F:DNA-binding transcription factor activity"/>
    <property type="evidence" value="ECO:0007669"/>
    <property type="project" value="TreeGrafter"/>
</dbReference>
<dbReference type="CDD" id="cd00092">
    <property type="entry name" value="HTH_CRP"/>
    <property type="match status" value="1"/>
</dbReference>
<proteinExistence type="predicted"/>
<dbReference type="AlphaFoldDB" id="A0A4R2M8A0"/>
<dbReference type="GO" id="GO:0003677">
    <property type="term" value="F:DNA binding"/>
    <property type="evidence" value="ECO:0007669"/>
    <property type="project" value="UniProtKB-KW"/>
</dbReference>
<dbReference type="SMART" id="SM00419">
    <property type="entry name" value="HTH_CRP"/>
    <property type="match status" value="1"/>
</dbReference>
<comment type="caution">
    <text evidence="5">The sequence shown here is derived from an EMBL/GenBank/DDBJ whole genome shotgun (WGS) entry which is preliminary data.</text>
</comment>
<dbReference type="InterPro" id="IPR000595">
    <property type="entry name" value="cNMP-bd_dom"/>
</dbReference>
<dbReference type="RefSeq" id="WP_132648885.1">
    <property type="nucleotide sequence ID" value="NZ_CP181386.1"/>
</dbReference>
<dbReference type="InterPro" id="IPR018490">
    <property type="entry name" value="cNMP-bd_dom_sf"/>
</dbReference>
<dbReference type="Gene3D" id="1.10.10.10">
    <property type="entry name" value="Winged helix-like DNA-binding domain superfamily/Winged helix DNA-binding domain"/>
    <property type="match status" value="1"/>
</dbReference>
<dbReference type="InterPro" id="IPR050397">
    <property type="entry name" value="Env_Response_Regulators"/>
</dbReference>
<dbReference type="InterPro" id="IPR036388">
    <property type="entry name" value="WH-like_DNA-bd_sf"/>
</dbReference>
<protein>
    <submittedName>
        <fullName evidence="5">CRP/FNR family transcriptional regulator</fullName>
    </submittedName>
</protein>
<evidence type="ECO:0000313" key="5">
    <source>
        <dbReference type="EMBL" id="TCP00464.1"/>
    </source>
</evidence>
<dbReference type="PRINTS" id="PR00034">
    <property type="entry name" value="HTHCRP"/>
</dbReference>
<dbReference type="SUPFAM" id="SSF51206">
    <property type="entry name" value="cAMP-binding domain-like"/>
    <property type="match status" value="1"/>
</dbReference>
<dbReference type="Gene3D" id="2.60.120.10">
    <property type="entry name" value="Jelly Rolls"/>
    <property type="match status" value="1"/>
</dbReference>